<accession>A0AAN0K0D0</accession>
<reference evidence="2" key="2">
    <citation type="submission" date="2024-06" db="UniProtKB">
        <authorList>
            <consortium name="EnsemblMetazoa"/>
        </authorList>
    </citation>
    <scope>IDENTIFICATION</scope>
</reference>
<protein>
    <recommendedName>
        <fullName evidence="1">Death domain-containing protein</fullName>
    </recommendedName>
</protein>
<reference evidence="3" key="1">
    <citation type="journal article" date="2010" name="Nature">
        <title>The Amphimedon queenslandica genome and the evolution of animal complexity.</title>
        <authorList>
            <person name="Srivastava M."/>
            <person name="Simakov O."/>
            <person name="Chapman J."/>
            <person name="Fahey B."/>
            <person name="Gauthier M.E."/>
            <person name="Mitros T."/>
            <person name="Richards G.S."/>
            <person name="Conaco C."/>
            <person name="Dacre M."/>
            <person name="Hellsten U."/>
            <person name="Larroux C."/>
            <person name="Putnam N.H."/>
            <person name="Stanke M."/>
            <person name="Adamska M."/>
            <person name="Darling A."/>
            <person name="Degnan S.M."/>
            <person name="Oakley T.H."/>
            <person name="Plachetzki D.C."/>
            <person name="Zhai Y."/>
            <person name="Adamski M."/>
            <person name="Calcino A."/>
            <person name="Cummins S.F."/>
            <person name="Goodstein D.M."/>
            <person name="Harris C."/>
            <person name="Jackson D.J."/>
            <person name="Leys S.P."/>
            <person name="Shu S."/>
            <person name="Woodcroft B.J."/>
            <person name="Vervoort M."/>
            <person name="Kosik K.S."/>
            <person name="Manning G."/>
            <person name="Degnan B.M."/>
            <person name="Rokhsar D.S."/>
        </authorList>
    </citation>
    <scope>NUCLEOTIDE SEQUENCE [LARGE SCALE GENOMIC DNA]</scope>
</reference>
<evidence type="ECO:0000259" key="1">
    <source>
        <dbReference type="PROSITE" id="PS50017"/>
    </source>
</evidence>
<proteinExistence type="predicted"/>
<evidence type="ECO:0000313" key="3">
    <source>
        <dbReference type="Proteomes" id="UP000007879"/>
    </source>
</evidence>
<keyword evidence="3" id="KW-1185">Reference proteome</keyword>
<dbReference type="GeneID" id="109591723"/>
<dbReference type="SUPFAM" id="SSF47986">
    <property type="entry name" value="DEATH domain"/>
    <property type="match status" value="1"/>
</dbReference>
<dbReference type="RefSeq" id="XP_019862947.1">
    <property type="nucleotide sequence ID" value="XM_020007388.1"/>
</dbReference>
<dbReference type="Proteomes" id="UP000007879">
    <property type="component" value="Unassembled WGS sequence"/>
</dbReference>
<dbReference type="InterPro" id="IPR011029">
    <property type="entry name" value="DEATH-like_dom_sf"/>
</dbReference>
<sequence length="342" mass="39696">MLILRLALKFPLKSIKSCSSPVLLQAISRRCQMWKFGIHWKTDDYLEILVELSEDMQDVRVKIKWNEDSPQSIKAMMKLRSSIIKTIFCLHQEYCSSLEVGEFLELPYASWDSESHHQFAMQDIVCSICLKKESVLSSDTTGSEVKRLDKILLHEPLVNLPQTILLKIFLCCNTDLLIEPDLLKQLNQSLKPHIAFACEQTFSTVQSHIEKHSLFCERTIVRTVLEEHEEEIKLNIEEEQLLLDPPIKIYGITYDPDDLPNGPLDSSHFRIIFNFLKNFNNWFELGIHLGLMPSALKEIENDFQRQERRCKIEMIQLWLDGSDASKSSLMEALKRSCLTLIQ</sequence>
<dbReference type="GO" id="GO:0007165">
    <property type="term" value="P:signal transduction"/>
    <property type="evidence" value="ECO:0007669"/>
    <property type="project" value="InterPro"/>
</dbReference>
<dbReference type="EnsemblMetazoa" id="XM_020007388.1">
    <property type="protein sequence ID" value="XP_019862947.1"/>
    <property type="gene ID" value="LOC109591723"/>
</dbReference>
<evidence type="ECO:0000313" key="2">
    <source>
        <dbReference type="EnsemblMetazoa" id="XP_019862947.1"/>
    </source>
</evidence>
<dbReference type="CDD" id="cd01670">
    <property type="entry name" value="Death"/>
    <property type="match status" value="1"/>
</dbReference>
<dbReference type="Gene3D" id="1.10.533.10">
    <property type="entry name" value="Death Domain, Fas"/>
    <property type="match status" value="1"/>
</dbReference>
<dbReference type="KEGG" id="aqu:109591723"/>
<organism evidence="2 3">
    <name type="scientific">Amphimedon queenslandica</name>
    <name type="common">Sponge</name>
    <dbReference type="NCBI Taxonomy" id="400682"/>
    <lineage>
        <taxon>Eukaryota</taxon>
        <taxon>Metazoa</taxon>
        <taxon>Porifera</taxon>
        <taxon>Demospongiae</taxon>
        <taxon>Heteroscleromorpha</taxon>
        <taxon>Haplosclerida</taxon>
        <taxon>Niphatidae</taxon>
        <taxon>Amphimedon</taxon>
    </lineage>
</organism>
<dbReference type="PROSITE" id="PS50017">
    <property type="entry name" value="DEATH_DOMAIN"/>
    <property type="match status" value="1"/>
</dbReference>
<name>A0AAN0K0D0_AMPQE</name>
<dbReference type="InterPro" id="IPR000488">
    <property type="entry name" value="Death_dom"/>
</dbReference>
<dbReference type="AlphaFoldDB" id="A0AAN0K0D0"/>
<feature type="domain" description="Death" evidence="1">
    <location>
        <begin position="281"/>
        <end position="335"/>
    </location>
</feature>